<dbReference type="InterPro" id="IPR022998">
    <property type="entry name" value="ThiamineP_synth_TenI"/>
</dbReference>
<dbReference type="EMBL" id="CP053418">
    <property type="protein sequence ID" value="QJW83879.1"/>
    <property type="molecule type" value="Genomic_DNA"/>
</dbReference>
<sequence length="116" mass="11977">MLDAGVDTVQLRIKQPPDADARWWGALRGELAAGIAAAAAARKPLYVNDHWALARELGASHVHRAGKTCTRSAKTAGRRSAPAAFRSVSVPTASGSCAAPGRWPRATSPAGPCGPP</sequence>
<feature type="domain" description="Thiamine phosphate synthase/TenI" evidence="2">
    <location>
        <begin position="2"/>
        <end position="65"/>
    </location>
</feature>
<dbReference type="Pfam" id="PF02581">
    <property type="entry name" value="TMP-TENI"/>
    <property type="match status" value="1"/>
</dbReference>
<dbReference type="InterPro" id="IPR013785">
    <property type="entry name" value="Aldolase_TIM"/>
</dbReference>
<accession>A0ABX6P1A7</accession>
<evidence type="ECO:0000259" key="2">
    <source>
        <dbReference type="Pfam" id="PF02581"/>
    </source>
</evidence>
<evidence type="ECO:0000256" key="1">
    <source>
        <dbReference type="SAM" id="MobiDB-lite"/>
    </source>
</evidence>
<name>A0ABX6P1A7_9BURK</name>
<organism evidence="3 4">
    <name type="scientific">Ramlibacter terrae</name>
    <dbReference type="NCBI Taxonomy" id="2732511"/>
    <lineage>
        <taxon>Bacteria</taxon>
        <taxon>Pseudomonadati</taxon>
        <taxon>Pseudomonadota</taxon>
        <taxon>Betaproteobacteria</taxon>
        <taxon>Burkholderiales</taxon>
        <taxon>Comamonadaceae</taxon>
        <taxon>Ramlibacter</taxon>
    </lineage>
</organism>
<proteinExistence type="predicted"/>
<protein>
    <recommendedName>
        <fullName evidence="2">Thiamine phosphate synthase/TenI domain-containing protein</fullName>
    </recommendedName>
</protein>
<dbReference type="InterPro" id="IPR036206">
    <property type="entry name" value="ThiamineP_synth_sf"/>
</dbReference>
<reference evidence="3 4" key="2">
    <citation type="submission" date="2020-05" db="EMBL/GenBank/DDBJ databases">
        <authorList>
            <person name="Khan S.A."/>
            <person name="Jeon C.O."/>
            <person name="Chun B.H."/>
        </authorList>
    </citation>
    <scope>NUCLEOTIDE SEQUENCE [LARGE SCALE GENOMIC DNA]</scope>
    <source>
        <strain evidence="3 4">H242</strain>
    </source>
</reference>
<dbReference type="Gene3D" id="3.20.20.70">
    <property type="entry name" value="Aldolase class I"/>
    <property type="match status" value="1"/>
</dbReference>
<reference evidence="3 4" key="1">
    <citation type="submission" date="2020-05" db="EMBL/GenBank/DDBJ databases">
        <title>Ramlibacter rhizophilus sp. nov., isolated from rhizosphere soil of national flower Mugunghwa from South Korea.</title>
        <authorList>
            <person name="Zheng-Fei Y."/>
            <person name="Huan T."/>
        </authorList>
    </citation>
    <scope>NUCLEOTIDE SEQUENCE [LARGE SCALE GENOMIC DNA]</scope>
    <source>
        <strain evidence="3 4">H242</strain>
    </source>
</reference>
<dbReference type="Proteomes" id="UP000500826">
    <property type="component" value="Chromosome"/>
</dbReference>
<evidence type="ECO:0000313" key="4">
    <source>
        <dbReference type="Proteomes" id="UP000500826"/>
    </source>
</evidence>
<evidence type="ECO:0000313" key="3">
    <source>
        <dbReference type="EMBL" id="QJW83879.1"/>
    </source>
</evidence>
<gene>
    <name evidence="3" type="ORF">HK414_07400</name>
</gene>
<dbReference type="SUPFAM" id="SSF51391">
    <property type="entry name" value="Thiamin phosphate synthase"/>
    <property type="match status" value="1"/>
</dbReference>
<keyword evidence="4" id="KW-1185">Reference proteome</keyword>
<feature type="region of interest" description="Disordered" evidence="1">
    <location>
        <begin position="70"/>
        <end position="116"/>
    </location>
</feature>